<evidence type="ECO:0000313" key="4">
    <source>
        <dbReference type="Proteomes" id="UP000634136"/>
    </source>
</evidence>
<feature type="compositionally biased region" description="Polar residues" evidence="1">
    <location>
        <begin position="186"/>
        <end position="199"/>
    </location>
</feature>
<feature type="compositionally biased region" description="Basic and acidic residues" evidence="1">
    <location>
        <begin position="127"/>
        <end position="141"/>
    </location>
</feature>
<dbReference type="Pfam" id="PF13966">
    <property type="entry name" value="zf-RVT"/>
    <property type="match status" value="1"/>
</dbReference>
<feature type="compositionally biased region" description="Basic and acidic residues" evidence="1">
    <location>
        <begin position="62"/>
        <end position="75"/>
    </location>
</feature>
<dbReference type="InterPro" id="IPR053151">
    <property type="entry name" value="RNase_H-like"/>
</dbReference>
<comment type="caution">
    <text evidence="3">The sequence shown here is derived from an EMBL/GenBank/DDBJ whole genome shotgun (WGS) entry which is preliminary data.</text>
</comment>
<feature type="compositionally biased region" description="Low complexity" evidence="1">
    <location>
        <begin position="211"/>
        <end position="222"/>
    </location>
</feature>
<dbReference type="PANTHER" id="PTHR47723">
    <property type="entry name" value="OS05G0353850 PROTEIN"/>
    <property type="match status" value="1"/>
</dbReference>
<accession>A0A835C768</accession>
<feature type="compositionally biased region" description="Basic and acidic residues" evidence="1">
    <location>
        <begin position="170"/>
        <end position="185"/>
    </location>
</feature>
<dbReference type="Proteomes" id="UP000634136">
    <property type="component" value="Unassembled WGS sequence"/>
</dbReference>
<feature type="domain" description="Reverse transcriptase zinc-binding" evidence="2">
    <location>
        <begin position="288"/>
        <end position="374"/>
    </location>
</feature>
<dbReference type="AlphaFoldDB" id="A0A835C768"/>
<feature type="region of interest" description="Disordered" evidence="1">
    <location>
        <begin position="103"/>
        <end position="257"/>
    </location>
</feature>
<gene>
    <name evidence="3" type="ORF">G2W53_009005</name>
</gene>
<feature type="region of interest" description="Disordered" evidence="1">
    <location>
        <begin position="1"/>
        <end position="86"/>
    </location>
</feature>
<evidence type="ECO:0000313" key="3">
    <source>
        <dbReference type="EMBL" id="KAF7834146.1"/>
    </source>
</evidence>
<feature type="compositionally biased region" description="Low complexity" evidence="1">
    <location>
        <begin position="103"/>
        <end position="114"/>
    </location>
</feature>
<evidence type="ECO:0000256" key="1">
    <source>
        <dbReference type="SAM" id="MobiDB-lite"/>
    </source>
</evidence>
<evidence type="ECO:0000259" key="2">
    <source>
        <dbReference type="Pfam" id="PF13966"/>
    </source>
</evidence>
<feature type="compositionally biased region" description="Basic and acidic residues" evidence="1">
    <location>
        <begin position="41"/>
        <end position="54"/>
    </location>
</feature>
<organism evidence="3 4">
    <name type="scientific">Senna tora</name>
    <dbReference type="NCBI Taxonomy" id="362788"/>
    <lineage>
        <taxon>Eukaryota</taxon>
        <taxon>Viridiplantae</taxon>
        <taxon>Streptophyta</taxon>
        <taxon>Embryophyta</taxon>
        <taxon>Tracheophyta</taxon>
        <taxon>Spermatophyta</taxon>
        <taxon>Magnoliopsida</taxon>
        <taxon>eudicotyledons</taxon>
        <taxon>Gunneridae</taxon>
        <taxon>Pentapetalae</taxon>
        <taxon>rosids</taxon>
        <taxon>fabids</taxon>
        <taxon>Fabales</taxon>
        <taxon>Fabaceae</taxon>
        <taxon>Caesalpinioideae</taxon>
        <taxon>Cassia clade</taxon>
        <taxon>Senna</taxon>
    </lineage>
</organism>
<protein>
    <submittedName>
        <fullName evidence="3">Putative ribonuclease H protein At1g65750 family</fullName>
    </submittedName>
</protein>
<reference evidence="3" key="1">
    <citation type="submission" date="2020-09" db="EMBL/GenBank/DDBJ databases">
        <title>Genome-Enabled Discovery of Anthraquinone Biosynthesis in Senna tora.</title>
        <authorList>
            <person name="Kang S.-H."/>
            <person name="Pandey R.P."/>
            <person name="Lee C.-M."/>
            <person name="Sim J.-S."/>
            <person name="Jeong J.-T."/>
            <person name="Choi B.-S."/>
            <person name="Jung M."/>
            <person name="Ginzburg D."/>
            <person name="Zhao K."/>
            <person name="Won S.Y."/>
            <person name="Oh T.-J."/>
            <person name="Yu Y."/>
            <person name="Kim N.-H."/>
            <person name="Lee O.R."/>
            <person name="Lee T.-H."/>
            <person name="Bashyal P."/>
            <person name="Kim T.-S."/>
            <person name="Lee W.-H."/>
            <person name="Kawkins C."/>
            <person name="Kim C.-K."/>
            <person name="Kim J.S."/>
            <person name="Ahn B.O."/>
            <person name="Rhee S.Y."/>
            <person name="Sohng J.K."/>
        </authorList>
    </citation>
    <scope>NUCLEOTIDE SEQUENCE</scope>
    <source>
        <tissue evidence="3">Leaf</tissue>
    </source>
</reference>
<sequence>MTLQENPKETSTEEQDNFRRSKKKVKTREAVETQVEAEVVNLEKDDENSSKPMDESPVQNIENKEDARVLDKGIEDGVPPKSVRSLKWGDEADNIPSFKEKLLGLNGRGNANNNKFRFDVLENEGENISKETTEQEQDKSEAQPMDIQASSPNKETRNQNHQQGPTQGKNKRDESSTQNARKTEQPPRTNTNQKRSVKTPQEKASSHTVVISNSSNIKNISSQATQSSPLRAGHSNPKNNSKVSSEGGKKSKKPPYYYDEQLEMRRIEEKNLRDSDSVAWDQTHDGSFTVKSAYNLIESGDQSVNHNLWKKIWKCPCTENNRFFLWRLGNESIMTNTNRLKRGFTASDICHRCGESPETVLHAVRDCKWTKPVWDLLVHRSAKNRFFSCNLQDWMEENLTTHKGKNREFPWSTTFAIGSWLCWKQRNDEIFNKKTTDVNFLAQKTLSEVQNYIKAAGTCKLVNNMLEDEIVENTNWQAPEDGWCKVNVDGSWKADTGKNQFFSIHQDVRALTCRNWDVNIRYVQRNGNIAANLMAKMGHNLPYGAKMYPSPPDICISVIREESFIGC</sequence>
<dbReference type="OrthoDB" id="1436613at2759"/>
<dbReference type="EMBL" id="JAAIUW010000004">
    <property type="protein sequence ID" value="KAF7834146.1"/>
    <property type="molecule type" value="Genomic_DNA"/>
</dbReference>
<keyword evidence="4" id="KW-1185">Reference proteome</keyword>
<proteinExistence type="predicted"/>
<feature type="compositionally biased region" description="Polar residues" evidence="1">
    <location>
        <begin position="148"/>
        <end position="168"/>
    </location>
</feature>
<dbReference type="PANTHER" id="PTHR47723:SF19">
    <property type="entry name" value="POLYNUCLEOTIDYL TRANSFERASE, RIBONUCLEASE H-LIKE SUPERFAMILY PROTEIN"/>
    <property type="match status" value="1"/>
</dbReference>
<dbReference type="InterPro" id="IPR026960">
    <property type="entry name" value="RVT-Znf"/>
</dbReference>
<feature type="compositionally biased region" description="Basic and acidic residues" evidence="1">
    <location>
        <begin position="1"/>
        <end position="19"/>
    </location>
</feature>
<name>A0A835C768_9FABA</name>